<reference evidence="1 2" key="1">
    <citation type="submission" date="2015-05" db="EMBL/GenBank/DDBJ databases">
        <authorList>
            <person name="Wang D.B."/>
            <person name="Wang M."/>
        </authorList>
    </citation>
    <scope>NUCLEOTIDE SEQUENCE [LARGE SCALE GENOMIC DNA]</scope>
    <source>
        <strain evidence="1">VL1</strain>
    </source>
</reference>
<dbReference type="EMBL" id="CVQH01002224">
    <property type="protein sequence ID" value="CRK09647.1"/>
    <property type="molecule type" value="Genomic_DNA"/>
</dbReference>
<proteinExistence type="predicted"/>
<sequence>MGIVLAHSEQTWEEDTGLLPGPRPRPRILCSMWCPRGWVLPQLRLSSQLLVNTSYDSTHAPTPLRSVFTTKSSLPSMCTTMVSPSTAMPPSPLREASSVSTPASATLVAASPTARSLTASRDDISALRWRTSAVSARYLSLQEQLWFGGMMGIGLYTSISSWRAEGGEATGRIDVDARTCSTSATVNVFVPLPAVGL</sequence>
<protein>
    <submittedName>
        <fullName evidence="1">Uncharacterized protein</fullName>
    </submittedName>
</protein>
<dbReference type="Proteomes" id="UP000044602">
    <property type="component" value="Unassembled WGS sequence"/>
</dbReference>
<gene>
    <name evidence="1" type="ORF">BN1708_002228</name>
</gene>
<organism evidence="1 2">
    <name type="scientific">Verticillium longisporum</name>
    <name type="common">Verticillium dahliae var. longisporum</name>
    <dbReference type="NCBI Taxonomy" id="100787"/>
    <lineage>
        <taxon>Eukaryota</taxon>
        <taxon>Fungi</taxon>
        <taxon>Dikarya</taxon>
        <taxon>Ascomycota</taxon>
        <taxon>Pezizomycotina</taxon>
        <taxon>Sordariomycetes</taxon>
        <taxon>Hypocreomycetidae</taxon>
        <taxon>Glomerellales</taxon>
        <taxon>Plectosphaerellaceae</taxon>
        <taxon>Verticillium</taxon>
    </lineage>
</organism>
<evidence type="ECO:0000313" key="1">
    <source>
        <dbReference type="EMBL" id="CRK09647.1"/>
    </source>
</evidence>
<name>A0A0G4KLC9_VERLO</name>
<keyword evidence="2" id="KW-1185">Reference proteome</keyword>
<dbReference type="AlphaFoldDB" id="A0A0G4KLC9"/>
<evidence type="ECO:0000313" key="2">
    <source>
        <dbReference type="Proteomes" id="UP000044602"/>
    </source>
</evidence>
<accession>A0A0G4KLC9</accession>